<evidence type="ECO:0000313" key="3">
    <source>
        <dbReference type="Proteomes" id="UP000176493"/>
    </source>
</evidence>
<evidence type="ECO:0000256" key="1">
    <source>
        <dbReference type="SAM" id="Phobius"/>
    </source>
</evidence>
<keyword evidence="1" id="KW-0472">Membrane</keyword>
<dbReference type="AlphaFoldDB" id="A0A1G2MD54"/>
<protein>
    <submittedName>
        <fullName evidence="2">Uncharacterized protein</fullName>
    </submittedName>
</protein>
<name>A0A1G2MD54_9BACT</name>
<proteinExistence type="predicted"/>
<organism evidence="2 3">
    <name type="scientific">Candidatus Taylorbacteria bacterium RIFCSPHIGHO2_02_49_25</name>
    <dbReference type="NCBI Taxonomy" id="1802305"/>
    <lineage>
        <taxon>Bacteria</taxon>
        <taxon>Candidatus Tayloriibacteriota</taxon>
    </lineage>
</organism>
<keyword evidence="1" id="KW-0812">Transmembrane</keyword>
<dbReference type="Proteomes" id="UP000176493">
    <property type="component" value="Unassembled WGS sequence"/>
</dbReference>
<gene>
    <name evidence="2" type="ORF">A2W52_02465</name>
</gene>
<comment type="caution">
    <text evidence="2">The sequence shown here is derived from an EMBL/GenBank/DDBJ whole genome shotgun (WGS) entry which is preliminary data.</text>
</comment>
<evidence type="ECO:0000313" key="2">
    <source>
        <dbReference type="EMBL" id="OHA21846.1"/>
    </source>
</evidence>
<accession>A0A1G2MD54</accession>
<sequence>MKFLACVLLIGFFSLSIFGFVGMLESSDMSHAQNTCLASLAQNGACPPPENTVASALFHTDAFKVFSTFLLSSATVLLSFALLCVGFAMSLVLFQDGLQTLAGRIEHIILRYLALRKLRPALVRLEHSPTSF</sequence>
<dbReference type="EMBL" id="MHRJ01000039">
    <property type="protein sequence ID" value="OHA21846.1"/>
    <property type="molecule type" value="Genomic_DNA"/>
</dbReference>
<reference evidence="2 3" key="1">
    <citation type="journal article" date="2016" name="Nat. Commun.">
        <title>Thousands of microbial genomes shed light on interconnected biogeochemical processes in an aquifer system.</title>
        <authorList>
            <person name="Anantharaman K."/>
            <person name="Brown C.T."/>
            <person name="Hug L.A."/>
            <person name="Sharon I."/>
            <person name="Castelle C.J."/>
            <person name="Probst A.J."/>
            <person name="Thomas B.C."/>
            <person name="Singh A."/>
            <person name="Wilkins M.J."/>
            <person name="Karaoz U."/>
            <person name="Brodie E.L."/>
            <person name="Williams K.H."/>
            <person name="Hubbard S.S."/>
            <person name="Banfield J.F."/>
        </authorList>
    </citation>
    <scope>NUCLEOTIDE SEQUENCE [LARGE SCALE GENOMIC DNA]</scope>
</reference>
<feature type="transmembrane region" description="Helical" evidence="1">
    <location>
        <begin position="69"/>
        <end position="94"/>
    </location>
</feature>
<keyword evidence="1" id="KW-1133">Transmembrane helix</keyword>